<keyword evidence="2" id="KW-1185">Reference proteome</keyword>
<reference evidence="1 2" key="1">
    <citation type="submission" date="2015-11" db="EMBL/GenBank/DDBJ databases">
        <authorList>
            <person name="Zhang Y."/>
            <person name="Guo Z."/>
        </authorList>
    </citation>
    <scope>NUCLEOTIDE SEQUENCE [LARGE SCALE GENOMIC DNA]</scope>
    <source>
        <strain evidence="1 2">KCTC 32221</strain>
    </source>
</reference>
<dbReference type="RefSeq" id="WP_058022824.1">
    <property type="nucleotide sequence ID" value="NZ_CP013189.1"/>
</dbReference>
<dbReference type="KEGG" id="pspi:PS2015_2801"/>
<dbReference type="EMBL" id="CP013189">
    <property type="protein sequence ID" value="ALO47432.1"/>
    <property type="molecule type" value="Genomic_DNA"/>
</dbReference>
<protein>
    <submittedName>
        <fullName evidence="1">Uncharacterized protein</fullName>
    </submittedName>
</protein>
<gene>
    <name evidence="1" type="ORF">PS2015_2801</name>
</gene>
<name>A0A0S2KGK1_9GAMM</name>
<evidence type="ECO:0000313" key="2">
    <source>
        <dbReference type="Proteomes" id="UP000065641"/>
    </source>
</evidence>
<proteinExistence type="predicted"/>
<dbReference type="AlphaFoldDB" id="A0A0S2KGK1"/>
<evidence type="ECO:0000313" key="1">
    <source>
        <dbReference type="EMBL" id="ALO47432.1"/>
    </source>
</evidence>
<organism evidence="1 2">
    <name type="scientific">Pseudohongiella spirulinae</name>
    <dbReference type="NCBI Taxonomy" id="1249552"/>
    <lineage>
        <taxon>Bacteria</taxon>
        <taxon>Pseudomonadati</taxon>
        <taxon>Pseudomonadota</taxon>
        <taxon>Gammaproteobacteria</taxon>
        <taxon>Pseudomonadales</taxon>
        <taxon>Pseudohongiellaceae</taxon>
        <taxon>Pseudohongiella</taxon>
    </lineage>
</organism>
<dbReference type="Proteomes" id="UP000065641">
    <property type="component" value="Chromosome"/>
</dbReference>
<sequence>MRSIEDLAIALPQINRLLMSTWDTTDKSASLRLHGVWIDSFMATHTPTQLPALDRNNADRHLSIHESLGLPGVWQLFRLHDSDDQSDVRPQDVLTALINQSRHSISDSNKCLIPVLSISSDLKTDADDIRRLVAVAQDNDVNVPTVWYQDAASGQCRQPDRGVIH</sequence>
<accession>A0A0S2KGK1</accession>